<evidence type="ECO:0000313" key="5">
    <source>
        <dbReference type="EMBL" id="KAK3362208.1"/>
    </source>
</evidence>
<name>A0AAJ0MJ79_9PEZI</name>
<evidence type="ECO:0008006" key="7">
    <source>
        <dbReference type="Google" id="ProtNLM"/>
    </source>
</evidence>
<dbReference type="Gene3D" id="3.40.630.20">
    <property type="entry name" value="Peptidase C15, pyroglutamyl peptidase I-like"/>
    <property type="match status" value="1"/>
</dbReference>
<protein>
    <recommendedName>
        <fullName evidence="7">Pyroglutamyl peptidase type I</fullName>
    </recommendedName>
</protein>
<keyword evidence="2" id="KW-0645">Protease</keyword>
<keyword evidence="6" id="KW-1185">Reference proteome</keyword>
<evidence type="ECO:0000256" key="1">
    <source>
        <dbReference type="ARBA" id="ARBA00006641"/>
    </source>
</evidence>
<gene>
    <name evidence="5" type="ORF">B0T25DRAFT_37</name>
</gene>
<dbReference type="AlphaFoldDB" id="A0AAJ0MJ79"/>
<evidence type="ECO:0000256" key="3">
    <source>
        <dbReference type="ARBA" id="ARBA00022801"/>
    </source>
</evidence>
<dbReference type="GO" id="GO:0006508">
    <property type="term" value="P:proteolysis"/>
    <property type="evidence" value="ECO:0007669"/>
    <property type="project" value="UniProtKB-KW"/>
</dbReference>
<evidence type="ECO:0000313" key="6">
    <source>
        <dbReference type="Proteomes" id="UP001275084"/>
    </source>
</evidence>
<dbReference type="PANTHER" id="PTHR23402:SF1">
    <property type="entry name" value="PYROGLUTAMYL-PEPTIDASE I"/>
    <property type="match status" value="1"/>
</dbReference>
<dbReference type="Proteomes" id="UP001275084">
    <property type="component" value="Unassembled WGS sequence"/>
</dbReference>
<sequence>MGSTDTAQEELTVLITGFGPFKKEYPINPSWEIARGLPEYLPKAPTRSGASAAGKLPRVRLLVHPEPIRVSYQVVRETVPQLWNLDGEAGDPDRPKIDLAIHIGMAGPKPVYSIERRGNREGYAMKDVDGRFLKDQERKTREGKKWVWDGAPKELETDLDLDDVLVRWKKNSPPQHDLRISEDAGNFLCDFIYFSSLAHLFKAGQLRKVVFFHVPSESTGDFISVGKELVLQLVRSIVESELTRQGKF</sequence>
<dbReference type="InterPro" id="IPR036440">
    <property type="entry name" value="Peptidase_C15-like_sf"/>
</dbReference>
<dbReference type="Pfam" id="PF01470">
    <property type="entry name" value="Peptidase_C15"/>
    <property type="match status" value="1"/>
</dbReference>
<dbReference type="EMBL" id="JAUIQD010000001">
    <property type="protein sequence ID" value="KAK3362208.1"/>
    <property type="molecule type" value="Genomic_DNA"/>
</dbReference>
<evidence type="ECO:0000256" key="4">
    <source>
        <dbReference type="ARBA" id="ARBA00022807"/>
    </source>
</evidence>
<comment type="similarity">
    <text evidence="1">Belongs to the peptidase C15 family.</text>
</comment>
<reference evidence="5" key="1">
    <citation type="journal article" date="2023" name="Mol. Phylogenet. Evol.">
        <title>Genome-scale phylogeny and comparative genomics of the fungal order Sordariales.</title>
        <authorList>
            <person name="Hensen N."/>
            <person name="Bonometti L."/>
            <person name="Westerberg I."/>
            <person name="Brannstrom I.O."/>
            <person name="Guillou S."/>
            <person name="Cros-Aarteil S."/>
            <person name="Calhoun S."/>
            <person name="Haridas S."/>
            <person name="Kuo A."/>
            <person name="Mondo S."/>
            <person name="Pangilinan J."/>
            <person name="Riley R."/>
            <person name="LaButti K."/>
            <person name="Andreopoulos B."/>
            <person name="Lipzen A."/>
            <person name="Chen C."/>
            <person name="Yan M."/>
            <person name="Daum C."/>
            <person name="Ng V."/>
            <person name="Clum A."/>
            <person name="Steindorff A."/>
            <person name="Ohm R.A."/>
            <person name="Martin F."/>
            <person name="Silar P."/>
            <person name="Natvig D.O."/>
            <person name="Lalanne C."/>
            <person name="Gautier V."/>
            <person name="Ament-Velasquez S.L."/>
            <person name="Kruys A."/>
            <person name="Hutchinson M.I."/>
            <person name="Powell A.J."/>
            <person name="Barry K."/>
            <person name="Miller A.N."/>
            <person name="Grigoriev I.V."/>
            <person name="Debuchy R."/>
            <person name="Gladieux P."/>
            <person name="Hiltunen Thoren M."/>
            <person name="Johannesson H."/>
        </authorList>
    </citation>
    <scope>NUCLEOTIDE SEQUENCE</scope>
    <source>
        <strain evidence="5">CBS 955.72</strain>
    </source>
</reference>
<evidence type="ECO:0000256" key="2">
    <source>
        <dbReference type="ARBA" id="ARBA00022670"/>
    </source>
</evidence>
<dbReference type="SUPFAM" id="SSF53182">
    <property type="entry name" value="Pyrrolidone carboxyl peptidase (pyroglutamate aminopeptidase)"/>
    <property type="match status" value="1"/>
</dbReference>
<comment type="caution">
    <text evidence="5">The sequence shown here is derived from an EMBL/GenBank/DDBJ whole genome shotgun (WGS) entry which is preliminary data.</text>
</comment>
<organism evidence="5 6">
    <name type="scientific">Lasiosphaeria hispida</name>
    <dbReference type="NCBI Taxonomy" id="260671"/>
    <lineage>
        <taxon>Eukaryota</taxon>
        <taxon>Fungi</taxon>
        <taxon>Dikarya</taxon>
        <taxon>Ascomycota</taxon>
        <taxon>Pezizomycotina</taxon>
        <taxon>Sordariomycetes</taxon>
        <taxon>Sordariomycetidae</taxon>
        <taxon>Sordariales</taxon>
        <taxon>Lasiosphaeriaceae</taxon>
        <taxon>Lasiosphaeria</taxon>
    </lineage>
</organism>
<accession>A0AAJ0MJ79</accession>
<dbReference type="GO" id="GO:0008234">
    <property type="term" value="F:cysteine-type peptidase activity"/>
    <property type="evidence" value="ECO:0007669"/>
    <property type="project" value="UniProtKB-KW"/>
</dbReference>
<reference evidence="5" key="2">
    <citation type="submission" date="2023-06" db="EMBL/GenBank/DDBJ databases">
        <authorList>
            <consortium name="Lawrence Berkeley National Laboratory"/>
            <person name="Haridas S."/>
            <person name="Hensen N."/>
            <person name="Bonometti L."/>
            <person name="Westerberg I."/>
            <person name="Brannstrom I.O."/>
            <person name="Guillou S."/>
            <person name="Cros-Aarteil S."/>
            <person name="Calhoun S."/>
            <person name="Kuo A."/>
            <person name="Mondo S."/>
            <person name="Pangilinan J."/>
            <person name="Riley R."/>
            <person name="Labutti K."/>
            <person name="Andreopoulos B."/>
            <person name="Lipzen A."/>
            <person name="Chen C."/>
            <person name="Yanf M."/>
            <person name="Daum C."/>
            <person name="Ng V."/>
            <person name="Clum A."/>
            <person name="Steindorff A."/>
            <person name="Ohm R."/>
            <person name="Martin F."/>
            <person name="Silar P."/>
            <person name="Natvig D."/>
            <person name="Lalanne C."/>
            <person name="Gautier V."/>
            <person name="Ament-Velasquez S.L."/>
            <person name="Kruys A."/>
            <person name="Hutchinson M.I."/>
            <person name="Powell A.J."/>
            <person name="Barry K."/>
            <person name="Miller A.N."/>
            <person name="Grigoriev I.V."/>
            <person name="Debuchy R."/>
            <person name="Gladieux P."/>
            <person name="Thoren M.H."/>
            <person name="Johannesson H."/>
        </authorList>
    </citation>
    <scope>NUCLEOTIDE SEQUENCE</scope>
    <source>
        <strain evidence="5">CBS 955.72</strain>
    </source>
</reference>
<dbReference type="InterPro" id="IPR016125">
    <property type="entry name" value="Peptidase_C15-like"/>
</dbReference>
<dbReference type="PANTHER" id="PTHR23402">
    <property type="entry name" value="PROTEASE FAMILY C15 PYROGLUTAMYL-PEPTIDASE I-RELATED"/>
    <property type="match status" value="1"/>
</dbReference>
<keyword evidence="4" id="KW-0788">Thiol protease</keyword>
<keyword evidence="3" id="KW-0378">Hydrolase</keyword>
<proteinExistence type="inferred from homology"/>